<proteinExistence type="predicted"/>
<protein>
    <submittedName>
        <fullName evidence="2">Secreted protein</fullName>
    </submittedName>
</protein>
<dbReference type="AlphaFoldDB" id="W7IYM1"/>
<dbReference type="GO" id="GO:0016747">
    <property type="term" value="F:acyltransferase activity, transferring groups other than amino-acyl groups"/>
    <property type="evidence" value="ECO:0007669"/>
    <property type="project" value="TreeGrafter"/>
</dbReference>
<dbReference type="EMBL" id="AYXG01000104">
    <property type="protein sequence ID" value="EWC61576.1"/>
    <property type="molecule type" value="Genomic_DNA"/>
</dbReference>
<dbReference type="SUPFAM" id="SSF53474">
    <property type="entry name" value="alpha/beta-Hydrolases"/>
    <property type="match status" value="1"/>
</dbReference>
<dbReference type="Gene3D" id="3.40.50.1820">
    <property type="entry name" value="alpha/beta hydrolase"/>
    <property type="match status" value="1"/>
</dbReference>
<dbReference type="InterPro" id="IPR050583">
    <property type="entry name" value="Mycobacterial_A85_antigen"/>
</dbReference>
<feature type="signal peptide" evidence="1">
    <location>
        <begin position="1"/>
        <end position="21"/>
    </location>
</feature>
<dbReference type="InterPro" id="IPR000801">
    <property type="entry name" value="Esterase-like"/>
</dbReference>
<reference evidence="2 3" key="1">
    <citation type="journal article" date="2014" name="Genome Announc.">
        <title>Draft Genome Sequence of the Antitrypanosomally Active Sponge-Associated Bacterium Actinokineospora sp. Strain EG49.</title>
        <authorList>
            <person name="Harjes J."/>
            <person name="Ryu T."/>
            <person name="Abdelmohsen U.R."/>
            <person name="Moitinho-Silva L."/>
            <person name="Horn H."/>
            <person name="Ravasi T."/>
            <person name="Hentschel U."/>
        </authorList>
    </citation>
    <scope>NUCLEOTIDE SEQUENCE [LARGE SCALE GENOMIC DNA]</scope>
    <source>
        <strain evidence="2 3">EG49</strain>
    </source>
</reference>
<dbReference type="RefSeq" id="WP_035283056.1">
    <property type="nucleotide sequence ID" value="NZ_AYXG01000104.1"/>
</dbReference>
<keyword evidence="3" id="KW-1185">Reference proteome</keyword>
<dbReference type="PANTHER" id="PTHR48098:SF1">
    <property type="entry name" value="DIACYLGLYCEROL ACYLTRANSFERASE_MYCOLYLTRANSFERASE AG85A"/>
    <property type="match status" value="1"/>
</dbReference>
<evidence type="ECO:0000313" key="2">
    <source>
        <dbReference type="EMBL" id="EWC61576.1"/>
    </source>
</evidence>
<evidence type="ECO:0000313" key="3">
    <source>
        <dbReference type="Proteomes" id="UP000019277"/>
    </source>
</evidence>
<sequence length="327" mass="35984">MAHRRTRWLLALALLASTAVAVPLTLPAPQAAAAAVTADDGARVVEEVRVDERTLDLRIASPALRGDGWVRLLLPSGWDGATRTWPALWLLHGCCENADFRSWSAYSDIAALAAPLDLIVVQPSDGKAGMYSKWWNSGRGDGQDWDRFHTEEVRQIVERGYKSGTRRVVAGLSVGGYGAMAYAFRHPGMFVAAASFSGAPNTLLPTVPLVLQGLVTMEGYNPLDLWGDEIFQRQRWSDNNPYDHTDKLRGTALYVSSGNGIFGPLDFPGAADPVEPASFASSQSFVWKLRSQGIAVTEHFYQGTHTWPYWKRELRTAWPWLTANLGL</sequence>
<evidence type="ECO:0000256" key="1">
    <source>
        <dbReference type="SAM" id="SignalP"/>
    </source>
</evidence>
<organism evidence="2 3">
    <name type="scientific">Actinokineospora spheciospongiae</name>
    <dbReference type="NCBI Taxonomy" id="909613"/>
    <lineage>
        <taxon>Bacteria</taxon>
        <taxon>Bacillati</taxon>
        <taxon>Actinomycetota</taxon>
        <taxon>Actinomycetes</taxon>
        <taxon>Pseudonocardiales</taxon>
        <taxon>Pseudonocardiaceae</taxon>
        <taxon>Actinokineospora</taxon>
    </lineage>
</organism>
<dbReference type="InterPro" id="IPR029058">
    <property type="entry name" value="AB_hydrolase_fold"/>
</dbReference>
<dbReference type="eggNOG" id="COG0627">
    <property type="taxonomic scope" value="Bacteria"/>
</dbReference>
<accession>W7IYM1</accession>
<dbReference type="Proteomes" id="UP000019277">
    <property type="component" value="Unassembled WGS sequence"/>
</dbReference>
<dbReference type="Pfam" id="PF00756">
    <property type="entry name" value="Esterase"/>
    <property type="match status" value="1"/>
</dbReference>
<gene>
    <name evidence="2" type="ORF">UO65_3097</name>
</gene>
<feature type="chain" id="PRO_5039690493" evidence="1">
    <location>
        <begin position="22"/>
        <end position="327"/>
    </location>
</feature>
<dbReference type="STRING" id="909613.UO65_3097"/>
<dbReference type="PANTHER" id="PTHR48098">
    <property type="entry name" value="ENTEROCHELIN ESTERASE-RELATED"/>
    <property type="match status" value="1"/>
</dbReference>
<keyword evidence="1" id="KW-0732">Signal</keyword>
<name>W7IYM1_9PSEU</name>
<comment type="caution">
    <text evidence="2">The sequence shown here is derived from an EMBL/GenBank/DDBJ whole genome shotgun (WGS) entry which is preliminary data.</text>
</comment>